<feature type="domain" description="RagB/SusD" evidence="7">
    <location>
        <begin position="334"/>
        <end position="521"/>
    </location>
</feature>
<dbReference type="SUPFAM" id="SSF48452">
    <property type="entry name" value="TPR-like"/>
    <property type="match status" value="1"/>
</dbReference>
<reference evidence="9 10" key="1">
    <citation type="submission" date="2018-02" db="EMBL/GenBank/DDBJ databases">
        <authorList>
            <person name="Holder M.E."/>
            <person name="Ajami N.J."/>
            <person name="Petrosino J.F."/>
        </authorList>
    </citation>
    <scope>NUCLEOTIDE SEQUENCE [LARGE SCALE GENOMIC DNA]</scope>
    <source>
        <strain evidence="9 10">ATCC 33285</strain>
    </source>
</reference>
<dbReference type="Proteomes" id="UP000238304">
    <property type="component" value="Chromosome"/>
</dbReference>
<evidence type="ECO:0000256" key="3">
    <source>
        <dbReference type="ARBA" id="ARBA00022729"/>
    </source>
</evidence>
<sequence length="522" mass="59081">MRKFKKICAAFFVGLLATGCAGDYLDNEPSNSISRDKAVENTEGLRYILEGVHNMIYSYNFSNQVFTLGQPGLNASLDLLGDDMINTKPAYHMSVYRWEDHTSPDGEINLYAWDYFYTIIQHLNEIIGAVDNVKNAAATEVATLKGEAYSLRAWAYFNLVQLYGKRYVKGEANDNLGVIIRKEVSYDARPRSTVAEVYKLIDEDIKTGLENLEKAPDLERKNVIRYSTACGIAARIALAKSEWADAEKYADLAIKHSGATLQQGGALCDGFCDLSASEWMWGYYQGSDQDFFYASYFCAYSYNFNGHNKGFKHAVNRTLYDKMGKNDARRGWWVCLDQGDKIPKDASASYFEGGMSKPNWEVTGQQIKYRAKGAEDTHGDLLIMRLGEMYYIKAEAQARQGSGREADARATLLEIMSTRDPEYKTEAVGDELMDEIFRNKRIDLWMEGQRFFDMKRLGIIPDRLNSANIQIHLKGNAQKTAITRNSGTNAKKIAKSVDDKYWEFAIPYTEIRGNDQCVQNPL</sequence>
<evidence type="ECO:0000313" key="10">
    <source>
        <dbReference type="Proteomes" id="UP000238304"/>
    </source>
</evidence>
<dbReference type="Pfam" id="PF14322">
    <property type="entry name" value="SusD-like_3"/>
    <property type="match status" value="1"/>
</dbReference>
<evidence type="ECO:0000259" key="7">
    <source>
        <dbReference type="Pfam" id="PF07980"/>
    </source>
</evidence>
<keyword evidence="10" id="KW-1185">Reference proteome</keyword>
<evidence type="ECO:0000313" key="9">
    <source>
        <dbReference type="EMBL" id="AVM53200.1"/>
    </source>
</evidence>
<dbReference type="GeneID" id="94548242"/>
<comment type="subcellular location">
    <subcellularLocation>
        <location evidence="1">Cell outer membrane</location>
    </subcellularLocation>
</comment>
<keyword evidence="4" id="KW-0472">Membrane</keyword>
<dbReference type="RefSeq" id="WP_106041631.1">
    <property type="nucleotide sequence ID" value="NZ_CP027231.1"/>
</dbReference>
<proteinExistence type="inferred from homology"/>
<feature type="chain" id="PRO_5045078310" evidence="6">
    <location>
        <begin position="22"/>
        <end position="522"/>
    </location>
</feature>
<dbReference type="Pfam" id="PF07980">
    <property type="entry name" value="SusD_RagB"/>
    <property type="match status" value="1"/>
</dbReference>
<keyword evidence="3 6" id="KW-0732">Signal</keyword>
<dbReference type="InterPro" id="IPR011990">
    <property type="entry name" value="TPR-like_helical_dom_sf"/>
</dbReference>
<evidence type="ECO:0000256" key="6">
    <source>
        <dbReference type="SAM" id="SignalP"/>
    </source>
</evidence>
<accession>A0ABN5IK42</accession>
<dbReference type="InterPro" id="IPR012944">
    <property type="entry name" value="SusD_RagB_dom"/>
</dbReference>
<dbReference type="InterPro" id="IPR033985">
    <property type="entry name" value="SusD-like_N"/>
</dbReference>
<dbReference type="EMBL" id="CP027231">
    <property type="protein sequence ID" value="AVM53200.1"/>
    <property type="molecule type" value="Genomic_DNA"/>
</dbReference>
<keyword evidence="5" id="KW-0998">Cell outer membrane</keyword>
<feature type="signal peptide" evidence="6">
    <location>
        <begin position="1"/>
        <end position="21"/>
    </location>
</feature>
<dbReference type="Gene3D" id="1.25.40.390">
    <property type="match status" value="1"/>
</dbReference>
<evidence type="ECO:0000256" key="2">
    <source>
        <dbReference type="ARBA" id="ARBA00006275"/>
    </source>
</evidence>
<evidence type="ECO:0000256" key="1">
    <source>
        <dbReference type="ARBA" id="ARBA00004442"/>
    </source>
</evidence>
<evidence type="ECO:0000256" key="5">
    <source>
        <dbReference type="ARBA" id="ARBA00023237"/>
    </source>
</evidence>
<evidence type="ECO:0000259" key="8">
    <source>
        <dbReference type="Pfam" id="PF14322"/>
    </source>
</evidence>
<protein>
    <submittedName>
        <fullName evidence="9">RagB/SusD family nutrient uptake outer membrane protein</fullName>
    </submittedName>
</protein>
<evidence type="ECO:0000256" key="4">
    <source>
        <dbReference type="ARBA" id="ARBA00023136"/>
    </source>
</evidence>
<gene>
    <name evidence="9" type="ORF">C4H11_09905</name>
</gene>
<comment type="similarity">
    <text evidence="2">Belongs to the SusD family.</text>
</comment>
<dbReference type="PROSITE" id="PS51257">
    <property type="entry name" value="PROKAR_LIPOPROTEIN"/>
    <property type="match status" value="1"/>
</dbReference>
<name>A0ABN5IK42_9BACE</name>
<feature type="domain" description="SusD-like N-terminal" evidence="8">
    <location>
        <begin position="82"/>
        <end position="238"/>
    </location>
</feature>
<organism evidence="9 10">
    <name type="scientific">Bacteroides zoogleoformans</name>
    <dbReference type="NCBI Taxonomy" id="28119"/>
    <lineage>
        <taxon>Bacteria</taxon>
        <taxon>Pseudomonadati</taxon>
        <taxon>Bacteroidota</taxon>
        <taxon>Bacteroidia</taxon>
        <taxon>Bacteroidales</taxon>
        <taxon>Bacteroidaceae</taxon>
        <taxon>Bacteroides</taxon>
    </lineage>
</organism>